<dbReference type="SUPFAM" id="SSF53335">
    <property type="entry name" value="S-adenosyl-L-methionine-dependent methyltransferases"/>
    <property type="match status" value="1"/>
</dbReference>
<gene>
    <name evidence="1" type="ORF">N7496_000209</name>
</gene>
<dbReference type="InterPro" id="IPR029063">
    <property type="entry name" value="SAM-dependent_MTases_sf"/>
</dbReference>
<proteinExistence type="predicted"/>
<dbReference type="OrthoDB" id="2013972at2759"/>
<reference evidence="1" key="1">
    <citation type="submission" date="2022-11" db="EMBL/GenBank/DDBJ databases">
        <authorList>
            <person name="Petersen C."/>
        </authorList>
    </citation>
    <scope>NUCLEOTIDE SEQUENCE</scope>
    <source>
        <strain evidence="1">IBT 29864</strain>
    </source>
</reference>
<organism evidence="1 2">
    <name type="scientific">Penicillium cataractarum</name>
    <dbReference type="NCBI Taxonomy" id="2100454"/>
    <lineage>
        <taxon>Eukaryota</taxon>
        <taxon>Fungi</taxon>
        <taxon>Dikarya</taxon>
        <taxon>Ascomycota</taxon>
        <taxon>Pezizomycotina</taxon>
        <taxon>Eurotiomycetes</taxon>
        <taxon>Eurotiomycetidae</taxon>
        <taxon>Eurotiales</taxon>
        <taxon>Aspergillaceae</taxon>
        <taxon>Penicillium</taxon>
    </lineage>
</organism>
<dbReference type="AlphaFoldDB" id="A0A9W9VTK1"/>
<name>A0A9W9VTK1_9EURO</name>
<reference evidence="1" key="2">
    <citation type="journal article" date="2023" name="IMA Fungus">
        <title>Comparative genomic study of the Penicillium genus elucidates a diverse pangenome and 15 lateral gene transfer events.</title>
        <authorList>
            <person name="Petersen C."/>
            <person name="Sorensen T."/>
            <person name="Nielsen M.R."/>
            <person name="Sondergaard T.E."/>
            <person name="Sorensen J.L."/>
            <person name="Fitzpatrick D.A."/>
            <person name="Frisvad J.C."/>
            <person name="Nielsen K.L."/>
        </authorList>
    </citation>
    <scope>NUCLEOTIDE SEQUENCE</scope>
    <source>
        <strain evidence="1">IBT 29864</strain>
    </source>
</reference>
<sequence length="303" mass="35091">MELNWLTARNNHTYENGRRYYGFKGEFPFPDDKQAATAHGAISTIWYYLLDGRSFIAPINSVRKNHKFLEFAIRSGSWTIGVLQRHHPAPRLTGMDPTPMLPNLRDFVHHDLQSDWSFTAKQAFHLIHAESLGGVIADYDKFYANAFRHLVPGGWLEVWGNDLRFFTDNAQDETRLVALREWEALMHEAATKFGKRVNVAAEQKELMHSAGFVQVDEQVFKVPFGKWSDDPTLNRVGDHYVFQMQCALEGYTLRLFTRTLGWSREDTDALLIRVQEELKQEDLRLYSYFHLVIGQKPAQAARK</sequence>
<dbReference type="Pfam" id="PF13489">
    <property type="entry name" value="Methyltransf_23"/>
    <property type="match status" value="1"/>
</dbReference>
<protein>
    <recommendedName>
        <fullName evidence="3">S-adenosyl-L-methionine-dependent methyltransferase</fullName>
    </recommendedName>
</protein>
<keyword evidence="2" id="KW-1185">Reference proteome</keyword>
<dbReference type="Proteomes" id="UP001147782">
    <property type="component" value="Unassembled WGS sequence"/>
</dbReference>
<evidence type="ECO:0008006" key="3">
    <source>
        <dbReference type="Google" id="ProtNLM"/>
    </source>
</evidence>
<accession>A0A9W9VTK1</accession>
<evidence type="ECO:0000313" key="1">
    <source>
        <dbReference type="EMBL" id="KAJ5389141.1"/>
    </source>
</evidence>
<evidence type="ECO:0000313" key="2">
    <source>
        <dbReference type="Proteomes" id="UP001147782"/>
    </source>
</evidence>
<comment type="caution">
    <text evidence="1">The sequence shown here is derived from an EMBL/GenBank/DDBJ whole genome shotgun (WGS) entry which is preliminary data.</text>
</comment>
<dbReference type="GeneID" id="81432317"/>
<dbReference type="Gene3D" id="3.40.50.150">
    <property type="entry name" value="Vaccinia Virus protein VP39"/>
    <property type="match status" value="1"/>
</dbReference>
<dbReference type="EMBL" id="JAPZBS010000001">
    <property type="protein sequence ID" value="KAJ5389141.1"/>
    <property type="molecule type" value="Genomic_DNA"/>
</dbReference>
<dbReference type="RefSeq" id="XP_056559869.1">
    <property type="nucleotide sequence ID" value="XM_056693140.1"/>
</dbReference>